<evidence type="ECO:0008006" key="4">
    <source>
        <dbReference type="Google" id="ProtNLM"/>
    </source>
</evidence>
<evidence type="ECO:0000256" key="1">
    <source>
        <dbReference type="SAM" id="Phobius"/>
    </source>
</evidence>
<sequence length="241" mass="26878">MFADQSLHSNSLIYNHVFLCMIKLRVEMNNYSLDLLLVPFSIFINASYHFYLWQSCKSKQPKTTIGANIERKRVWLQSIMSVNDNKVILGVQTFRNSIMSAILSAAISIVINAALASFASNSYTSSHLFAGRPTFGSQSEAMLVFKYSSVSLLMLLSFLFNSMAVAFIIEANFLINLNEGEVFRANAEGMMMKGVVLGVVGNRALYVGLSLLIWMFGPLAFGLCTAGMLWGFYRLDFTMGE</sequence>
<feature type="transmembrane region" description="Helical" evidence="1">
    <location>
        <begin position="152"/>
        <end position="175"/>
    </location>
</feature>
<dbReference type="InterPro" id="IPR006747">
    <property type="entry name" value="DUF599"/>
</dbReference>
<evidence type="ECO:0000313" key="3">
    <source>
        <dbReference type="Proteomes" id="UP000829196"/>
    </source>
</evidence>
<keyword evidence="1" id="KW-0812">Transmembrane</keyword>
<dbReference type="PANTHER" id="PTHR31881:SF11">
    <property type="entry name" value="PROTEIN, PUTATIVE-RELATED"/>
    <property type="match status" value="1"/>
</dbReference>
<keyword evidence="1" id="KW-0472">Membrane</keyword>
<gene>
    <name evidence="2" type="ORF">KFK09_021339</name>
</gene>
<reference evidence="2" key="1">
    <citation type="journal article" date="2022" name="Front. Genet.">
        <title>Chromosome-Scale Assembly of the Dendrobium nobile Genome Provides Insights Into the Molecular Mechanism of the Biosynthesis of the Medicinal Active Ingredient of Dendrobium.</title>
        <authorList>
            <person name="Xu Q."/>
            <person name="Niu S.-C."/>
            <person name="Li K.-L."/>
            <person name="Zheng P.-J."/>
            <person name="Zhang X.-J."/>
            <person name="Jia Y."/>
            <person name="Liu Y."/>
            <person name="Niu Y.-X."/>
            <person name="Yu L.-H."/>
            <person name="Chen D.-F."/>
            <person name="Zhang G.-Q."/>
        </authorList>
    </citation>
    <scope>NUCLEOTIDE SEQUENCE</scope>
    <source>
        <tissue evidence="2">Leaf</tissue>
    </source>
</reference>
<dbReference type="OrthoDB" id="761598at2759"/>
<accession>A0A8T3APV9</accession>
<dbReference type="Proteomes" id="UP000829196">
    <property type="component" value="Unassembled WGS sequence"/>
</dbReference>
<dbReference type="EMBL" id="JAGYWB010000015">
    <property type="protein sequence ID" value="KAI0498098.1"/>
    <property type="molecule type" value="Genomic_DNA"/>
</dbReference>
<feature type="transmembrane region" description="Helical" evidence="1">
    <location>
        <begin position="31"/>
        <end position="53"/>
    </location>
</feature>
<organism evidence="2 3">
    <name type="scientific">Dendrobium nobile</name>
    <name type="common">Orchid</name>
    <dbReference type="NCBI Taxonomy" id="94219"/>
    <lineage>
        <taxon>Eukaryota</taxon>
        <taxon>Viridiplantae</taxon>
        <taxon>Streptophyta</taxon>
        <taxon>Embryophyta</taxon>
        <taxon>Tracheophyta</taxon>
        <taxon>Spermatophyta</taxon>
        <taxon>Magnoliopsida</taxon>
        <taxon>Liliopsida</taxon>
        <taxon>Asparagales</taxon>
        <taxon>Orchidaceae</taxon>
        <taxon>Epidendroideae</taxon>
        <taxon>Malaxideae</taxon>
        <taxon>Dendrobiinae</taxon>
        <taxon>Dendrobium</taxon>
    </lineage>
</organism>
<dbReference type="SMR" id="A0A8T3APV9"/>
<keyword evidence="3" id="KW-1185">Reference proteome</keyword>
<feature type="transmembrane region" description="Helical" evidence="1">
    <location>
        <begin position="98"/>
        <end position="119"/>
    </location>
</feature>
<comment type="caution">
    <text evidence="2">The sequence shown here is derived from an EMBL/GenBank/DDBJ whole genome shotgun (WGS) entry which is preliminary data.</text>
</comment>
<protein>
    <recommendedName>
        <fullName evidence="4">DUF599 domain-containing protein</fullName>
    </recommendedName>
</protein>
<feature type="transmembrane region" description="Helical" evidence="1">
    <location>
        <begin position="211"/>
        <end position="233"/>
    </location>
</feature>
<name>A0A8T3APV9_DENNO</name>
<dbReference type="AlphaFoldDB" id="A0A8T3APV9"/>
<keyword evidence="1" id="KW-1133">Transmembrane helix</keyword>
<dbReference type="PANTHER" id="PTHR31881">
    <property type="match status" value="1"/>
</dbReference>
<proteinExistence type="predicted"/>
<dbReference type="Pfam" id="PF04654">
    <property type="entry name" value="DUF599"/>
    <property type="match status" value="1"/>
</dbReference>
<evidence type="ECO:0000313" key="2">
    <source>
        <dbReference type="EMBL" id="KAI0498098.1"/>
    </source>
</evidence>